<proteinExistence type="predicted"/>
<keyword evidence="4" id="KW-0862">Zinc</keyword>
<dbReference type="InterPro" id="IPR017871">
    <property type="entry name" value="ABC_transporter-like_CS"/>
</dbReference>
<evidence type="ECO:0000256" key="7">
    <source>
        <dbReference type="ARBA" id="ARBA00022967"/>
    </source>
</evidence>
<keyword evidence="2" id="KW-1003">Cell membrane</keyword>
<dbReference type="OrthoDB" id="9806726at2"/>
<evidence type="ECO:0000313" key="11">
    <source>
        <dbReference type="EMBL" id="RCX31330.1"/>
    </source>
</evidence>
<keyword evidence="12" id="KW-1185">Reference proteome</keyword>
<organism evidence="11 12">
    <name type="scientific">Thioalbus denitrificans</name>
    <dbReference type="NCBI Taxonomy" id="547122"/>
    <lineage>
        <taxon>Bacteria</taxon>
        <taxon>Pseudomonadati</taxon>
        <taxon>Pseudomonadota</taxon>
        <taxon>Gammaproteobacteria</taxon>
        <taxon>Chromatiales</taxon>
        <taxon>Ectothiorhodospiraceae</taxon>
        <taxon>Thioalbus</taxon>
    </lineage>
</organism>
<evidence type="ECO:0000313" key="12">
    <source>
        <dbReference type="Proteomes" id="UP000252707"/>
    </source>
</evidence>
<keyword evidence="8" id="KW-0406">Ion transport</keyword>
<dbReference type="Gene3D" id="3.40.50.300">
    <property type="entry name" value="P-loop containing nucleotide triphosphate hydrolases"/>
    <property type="match status" value="1"/>
</dbReference>
<dbReference type="GO" id="GO:0006829">
    <property type="term" value="P:zinc ion transport"/>
    <property type="evidence" value="ECO:0007669"/>
    <property type="project" value="UniProtKB-KW"/>
</dbReference>
<dbReference type="InterPro" id="IPR050153">
    <property type="entry name" value="Metal_Ion_Import_ABC"/>
</dbReference>
<keyword evidence="5 11" id="KW-0067">ATP-binding</keyword>
<evidence type="ECO:0000256" key="4">
    <source>
        <dbReference type="ARBA" id="ARBA00022833"/>
    </source>
</evidence>
<evidence type="ECO:0000256" key="1">
    <source>
        <dbReference type="ARBA" id="ARBA00022448"/>
    </source>
</evidence>
<dbReference type="PROSITE" id="PS50893">
    <property type="entry name" value="ABC_TRANSPORTER_2"/>
    <property type="match status" value="1"/>
</dbReference>
<dbReference type="NCBIfam" id="NF007090">
    <property type="entry name" value="PRK09544.1"/>
    <property type="match status" value="1"/>
</dbReference>
<keyword evidence="1" id="KW-0813">Transport</keyword>
<dbReference type="SUPFAM" id="SSF52540">
    <property type="entry name" value="P-loop containing nucleoside triphosphate hydrolases"/>
    <property type="match status" value="1"/>
</dbReference>
<dbReference type="PROSITE" id="PS00211">
    <property type="entry name" value="ABC_TRANSPORTER_1"/>
    <property type="match status" value="1"/>
</dbReference>
<protein>
    <submittedName>
        <fullName evidence="11">Zinc transport system ATP-binding protein</fullName>
    </submittedName>
</protein>
<gene>
    <name evidence="11" type="ORF">DFQ59_103298</name>
</gene>
<keyword evidence="3" id="KW-0547">Nucleotide-binding</keyword>
<dbReference type="EMBL" id="QPJY01000003">
    <property type="protein sequence ID" value="RCX31330.1"/>
    <property type="molecule type" value="Genomic_DNA"/>
</dbReference>
<feature type="domain" description="ABC transporter" evidence="10">
    <location>
        <begin position="6"/>
        <end position="222"/>
    </location>
</feature>
<keyword evidence="7" id="KW-1278">Translocase</keyword>
<evidence type="ECO:0000259" key="10">
    <source>
        <dbReference type="PROSITE" id="PS50893"/>
    </source>
</evidence>
<keyword evidence="9" id="KW-0472">Membrane</keyword>
<keyword evidence="6" id="KW-0864">Zinc transport</keyword>
<dbReference type="Proteomes" id="UP000252707">
    <property type="component" value="Unassembled WGS sequence"/>
</dbReference>
<sequence>MSTPLLEAREVVLGFAGRRVLDRVALVVNEGEIVTLIGPNGAGKSTLVRVLLGLITPDAGRVTRRPGLRVGYMPQRLAVDPVLPLTVRRFLRLAGRGIDAAALTTALREVGAEHVIDTPLQSVSGGELQRVMLARALLRKPQLLVLDEPVQGVDVTGQAELYRLIGELRARRGCGVLMVSHDLHLVMAATDHVVCLNTHVCCSGHPESVTRHPEYLRLFGPREAAALAVYTHHHDHVHDVDGHVHTVACRDRESGHG</sequence>
<dbReference type="InterPro" id="IPR027417">
    <property type="entry name" value="P-loop_NTPase"/>
</dbReference>
<dbReference type="Pfam" id="PF00005">
    <property type="entry name" value="ABC_tran"/>
    <property type="match status" value="1"/>
</dbReference>
<dbReference type="RefSeq" id="WP_114279496.1">
    <property type="nucleotide sequence ID" value="NZ_QPJY01000003.1"/>
</dbReference>
<dbReference type="InterPro" id="IPR003439">
    <property type="entry name" value="ABC_transporter-like_ATP-bd"/>
</dbReference>
<evidence type="ECO:0000256" key="6">
    <source>
        <dbReference type="ARBA" id="ARBA00022906"/>
    </source>
</evidence>
<comment type="caution">
    <text evidence="11">The sequence shown here is derived from an EMBL/GenBank/DDBJ whole genome shotgun (WGS) entry which is preliminary data.</text>
</comment>
<dbReference type="PANTHER" id="PTHR42734:SF9">
    <property type="entry name" value="ZINC IMPORT ATP-BINDING PROTEIN ZNUC"/>
    <property type="match status" value="1"/>
</dbReference>
<evidence type="ECO:0000256" key="8">
    <source>
        <dbReference type="ARBA" id="ARBA00023065"/>
    </source>
</evidence>
<evidence type="ECO:0000256" key="5">
    <source>
        <dbReference type="ARBA" id="ARBA00022840"/>
    </source>
</evidence>
<accession>A0A369CBF6</accession>
<dbReference type="GO" id="GO:0005524">
    <property type="term" value="F:ATP binding"/>
    <property type="evidence" value="ECO:0007669"/>
    <property type="project" value="UniProtKB-KW"/>
</dbReference>
<reference evidence="11 12" key="1">
    <citation type="submission" date="2018-07" db="EMBL/GenBank/DDBJ databases">
        <title>Genomic Encyclopedia of Type Strains, Phase IV (KMG-IV): sequencing the most valuable type-strain genomes for metagenomic binning, comparative biology and taxonomic classification.</title>
        <authorList>
            <person name="Goeker M."/>
        </authorList>
    </citation>
    <scope>NUCLEOTIDE SEQUENCE [LARGE SCALE GENOMIC DNA]</scope>
    <source>
        <strain evidence="11 12">DSM 26407</strain>
    </source>
</reference>
<name>A0A369CBF6_9GAMM</name>
<dbReference type="SMART" id="SM00382">
    <property type="entry name" value="AAA"/>
    <property type="match status" value="1"/>
</dbReference>
<dbReference type="InterPro" id="IPR003593">
    <property type="entry name" value="AAA+_ATPase"/>
</dbReference>
<evidence type="ECO:0000256" key="3">
    <source>
        <dbReference type="ARBA" id="ARBA00022741"/>
    </source>
</evidence>
<dbReference type="GO" id="GO:0010043">
    <property type="term" value="P:response to zinc ion"/>
    <property type="evidence" value="ECO:0007669"/>
    <property type="project" value="TreeGrafter"/>
</dbReference>
<dbReference type="GO" id="GO:0016887">
    <property type="term" value="F:ATP hydrolysis activity"/>
    <property type="evidence" value="ECO:0007669"/>
    <property type="project" value="InterPro"/>
</dbReference>
<dbReference type="PANTHER" id="PTHR42734">
    <property type="entry name" value="METAL TRANSPORT SYSTEM ATP-BINDING PROTEIN TM_0124-RELATED"/>
    <property type="match status" value="1"/>
</dbReference>
<dbReference type="FunFam" id="3.40.50.300:FF:000392">
    <property type="entry name" value="Zinc import ATP-binding protein ZnuC"/>
    <property type="match status" value="1"/>
</dbReference>
<dbReference type="AlphaFoldDB" id="A0A369CBF6"/>
<evidence type="ECO:0000256" key="2">
    <source>
        <dbReference type="ARBA" id="ARBA00022475"/>
    </source>
</evidence>
<evidence type="ECO:0000256" key="9">
    <source>
        <dbReference type="ARBA" id="ARBA00023136"/>
    </source>
</evidence>